<organism evidence="1 2">
    <name type="scientific">Beauveria bassiana</name>
    <name type="common">White muscardine disease fungus</name>
    <name type="synonym">Tritirachium shiotae</name>
    <dbReference type="NCBI Taxonomy" id="176275"/>
    <lineage>
        <taxon>Eukaryota</taxon>
        <taxon>Fungi</taxon>
        <taxon>Dikarya</taxon>
        <taxon>Ascomycota</taxon>
        <taxon>Pezizomycotina</taxon>
        <taxon>Sordariomycetes</taxon>
        <taxon>Hypocreomycetidae</taxon>
        <taxon>Hypocreales</taxon>
        <taxon>Cordycipitaceae</taxon>
        <taxon>Beauveria</taxon>
    </lineage>
</organism>
<dbReference type="InterPro" id="IPR016130">
    <property type="entry name" value="Tyr_Pase_AS"/>
</dbReference>
<evidence type="ECO:0000313" key="2">
    <source>
        <dbReference type="Proteomes" id="UP000237441"/>
    </source>
</evidence>
<reference evidence="1 2" key="1">
    <citation type="submission" date="2016-07" db="EMBL/GenBank/DDBJ databases">
        <title>Comparative genomics of the entomopathogenic fungus Beauveria bassiana.</title>
        <authorList>
            <person name="Valero Jimenez C.A."/>
            <person name="Zwaan B.J."/>
            <person name="Van Kan J.A."/>
            <person name="Takken W."/>
            <person name="Debets A.J."/>
            <person name="Schoustra S.E."/>
            <person name="Koenraadt C.J."/>
        </authorList>
    </citation>
    <scope>NUCLEOTIDE SEQUENCE [LARGE SCALE GENOMIC DNA]</scope>
    <source>
        <strain evidence="1 2">ARSEF 8028</strain>
    </source>
</reference>
<evidence type="ECO:0008006" key="3">
    <source>
        <dbReference type="Google" id="ProtNLM"/>
    </source>
</evidence>
<dbReference type="InterPro" id="IPR026893">
    <property type="entry name" value="Tyr/Ser_Pase_IphP-type"/>
</dbReference>
<gene>
    <name evidence="1" type="ORF">BB8028_0006g01310</name>
</gene>
<dbReference type="OrthoDB" id="9988524at2759"/>
<dbReference type="PANTHER" id="PTHR31126:SF1">
    <property type="entry name" value="TYROSINE SPECIFIC PROTEIN PHOSPHATASES DOMAIN-CONTAINING PROTEIN"/>
    <property type="match status" value="1"/>
</dbReference>
<dbReference type="Pfam" id="PF13350">
    <property type="entry name" value="Y_phosphatase3"/>
    <property type="match status" value="1"/>
</dbReference>
<comment type="caution">
    <text evidence="1">The sequence shown here is derived from an EMBL/GenBank/DDBJ whole genome shotgun (WGS) entry which is preliminary data.</text>
</comment>
<name>A0A2S7YIL9_BEABA</name>
<dbReference type="EMBL" id="JRHA01000006">
    <property type="protein sequence ID" value="PQK15809.1"/>
    <property type="molecule type" value="Genomic_DNA"/>
</dbReference>
<protein>
    <recommendedName>
        <fullName evidence="3">Tyrosine specific protein phosphatases domain-containing protein</fullName>
    </recommendedName>
</protein>
<dbReference type="PROSITE" id="PS00383">
    <property type="entry name" value="TYR_PHOSPHATASE_1"/>
    <property type="match status" value="1"/>
</dbReference>
<sequence>MTSLLPCIRQRKRKYYPHLENETNGTERLIDVEGAFNMRDFGGISLSPTTATRHGVIFRSGHLEFLTDTGETKLSKLGITAIIDLRTSSEAKLIQKWAYANGLSTANKHQLPPALPFPLSEAFHLDDRFLKYKSEDAMRSQSVARRYFDTVCSENGRAKMRELLVFMHEHSLDAFILHCSLGKDRTGVVVALLLALLGASDDQIADDFALSGPGLEPMFAQTMKFIGEYYPNYTEAELTEAVAQMLTPNRQAMLILLEMIREEFGGPMEFFRDGCNVDSSVLLSLKELLTKPRDWDSGRGLCYVSARIKRMLMSLSPRG</sequence>
<evidence type="ECO:0000313" key="1">
    <source>
        <dbReference type="EMBL" id="PQK15809.1"/>
    </source>
</evidence>
<dbReference type="InterPro" id="IPR029021">
    <property type="entry name" value="Prot-tyrosine_phosphatase-like"/>
</dbReference>
<proteinExistence type="predicted"/>
<dbReference type="Gene3D" id="3.90.190.10">
    <property type="entry name" value="Protein tyrosine phosphatase superfamily"/>
    <property type="match status" value="1"/>
</dbReference>
<dbReference type="GO" id="GO:0004721">
    <property type="term" value="F:phosphoprotein phosphatase activity"/>
    <property type="evidence" value="ECO:0007669"/>
    <property type="project" value="InterPro"/>
</dbReference>
<accession>A0A2S7YIL9</accession>
<dbReference type="SUPFAM" id="SSF52799">
    <property type="entry name" value="(Phosphotyrosine protein) phosphatases II"/>
    <property type="match status" value="1"/>
</dbReference>
<dbReference type="PANTHER" id="PTHR31126">
    <property type="entry name" value="TYROSINE-PROTEIN PHOSPHATASE"/>
    <property type="match status" value="1"/>
</dbReference>
<dbReference type="Proteomes" id="UP000237441">
    <property type="component" value="Unassembled WGS sequence"/>
</dbReference>
<dbReference type="AlphaFoldDB" id="A0A2S7YIL9"/>